<dbReference type="InterPro" id="IPR012675">
    <property type="entry name" value="Beta-grasp_dom_sf"/>
</dbReference>
<keyword evidence="9" id="KW-0560">Oxidoreductase</keyword>
<comment type="cofactor">
    <cofactor evidence="1">
        <name>[3Fe-4S] cluster</name>
        <dbReference type="ChEBI" id="CHEBI:21137"/>
    </cofactor>
</comment>
<evidence type="ECO:0000256" key="5">
    <source>
        <dbReference type="ARBA" id="ARBA00022485"/>
    </source>
</evidence>
<dbReference type="Pfam" id="PF13534">
    <property type="entry name" value="Fer4_17"/>
    <property type="match status" value="1"/>
</dbReference>
<dbReference type="InterPro" id="IPR004489">
    <property type="entry name" value="Succ_DH/fum_Rdtase_Fe-S"/>
</dbReference>
<comment type="caution">
    <text evidence="15">The sequence shown here is derived from an EMBL/GenBank/DDBJ whole genome shotgun (WGS) entry which is preliminary data.</text>
</comment>
<dbReference type="NCBIfam" id="TIGR00384">
    <property type="entry name" value="dhsB"/>
    <property type="match status" value="1"/>
</dbReference>
<comment type="cofactor">
    <cofactor evidence="2">
        <name>[4Fe-4S] cluster</name>
        <dbReference type="ChEBI" id="CHEBI:49883"/>
    </cofactor>
</comment>
<dbReference type="InterPro" id="IPR009051">
    <property type="entry name" value="Helical_ferredxn"/>
</dbReference>
<evidence type="ECO:0000256" key="2">
    <source>
        <dbReference type="ARBA" id="ARBA00001966"/>
    </source>
</evidence>
<dbReference type="Proteomes" id="UP001319883">
    <property type="component" value="Unassembled WGS sequence"/>
</dbReference>
<name>A0ABS7WVZ0_9GAMM</name>
<dbReference type="InterPro" id="IPR050573">
    <property type="entry name" value="SDH/FRD_Iron-Sulfur"/>
</dbReference>
<keyword evidence="16" id="KW-1185">Reference proteome</keyword>
<proteinExistence type="inferred from homology"/>
<dbReference type="SUPFAM" id="SSF46548">
    <property type="entry name" value="alpha-helical ferredoxin"/>
    <property type="match status" value="1"/>
</dbReference>
<keyword evidence="5" id="KW-0004">4Fe-4S</keyword>
<dbReference type="NCBIfam" id="NF004616">
    <property type="entry name" value="PRK05950.1"/>
    <property type="match status" value="1"/>
</dbReference>
<keyword evidence="6" id="KW-0816">Tricarboxylic acid cycle</keyword>
<evidence type="ECO:0000256" key="1">
    <source>
        <dbReference type="ARBA" id="ARBA00001927"/>
    </source>
</evidence>
<dbReference type="SUPFAM" id="SSF54292">
    <property type="entry name" value="2Fe-2S ferredoxin-like"/>
    <property type="match status" value="1"/>
</dbReference>
<dbReference type="EMBL" id="JAGXFD010000001">
    <property type="protein sequence ID" value="MBZ9566765.1"/>
    <property type="molecule type" value="Genomic_DNA"/>
</dbReference>
<keyword evidence="8" id="KW-0479">Metal-binding</keyword>
<evidence type="ECO:0000256" key="3">
    <source>
        <dbReference type="ARBA" id="ARBA00009433"/>
    </source>
</evidence>
<dbReference type="InterPro" id="IPR036010">
    <property type="entry name" value="2Fe-2S_ferredoxin-like_sf"/>
</dbReference>
<evidence type="ECO:0000256" key="10">
    <source>
        <dbReference type="ARBA" id="ARBA00023004"/>
    </source>
</evidence>
<dbReference type="InterPro" id="IPR017900">
    <property type="entry name" value="4Fe4S_Fe_S_CS"/>
</dbReference>
<dbReference type="PANTHER" id="PTHR11921:SF29">
    <property type="entry name" value="SUCCINATE DEHYDROGENASE [UBIQUINONE] IRON-SULFUR SUBUNIT, MITOCHONDRIAL"/>
    <property type="match status" value="1"/>
</dbReference>
<dbReference type="PANTHER" id="PTHR11921">
    <property type="entry name" value="SUCCINATE DEHYDROGENASE IRON-SULFUR PROTEIN"/>
    <property type="match status" value="1"/>
</dbReference>
<comment type="similarity">
    <text evidence="3">Belongs to the succinate dehydrogenase/fumarate reductase iron-sulfur protein family.</text>
</comment>
<feature type="domain" description="4Fe-4S ferredoxin-type" evidence="14">
    <location>
        <begin position="136"/>
        <end position="166"/>
    </location>
</feature>
<keyword evidence="7" id="KW-0001">2Fe-2S</keyword>
<evidence type="ECO:0000259" key="14">
    <source>
        <dbReference type="PROSITE" id="PS51379"/>
    </source>
</evidence>
<comment type="cofactor">
    <cofactor evidence="13">
        <name>[2Fe-2S] cluster</name>
        <dbReference type="ChEBI" id="CHEBI:190135"/>
    </cofactor>
</comment>
<evidence type="ECO:0000256" key="11">
    <source>
        <dbReference type="ARBA" id="ARBA00023014"/>
    </source>
</evidence>
<evidence type="ECO:0000256" key="7">
    <source>
        <dbReference type="ARBA" id="ARBA00022714"/>
    </source>
</evidence>
<evidence type="ECO:0000256" key="4">
    <source>
        <dbReference type="ARBA" id="ARBA00012792"/>
    </source>
</evidence>
<dbReference type="InterPro" id="IPR017896">
    <property type="entry name" value="4Fe4S_Fe-S-bd"/>
</dbReference>
<dbReference type="PROSITE" id="PS51379">
    <property type="entry name" value="4FE4S_FER_2"/>
    <property type="match status" value="1"/>
</dbReference>
<evidence type="ECO:0000256" key="13">
    <source>
        <dbReference type="ARBA" id="ARBA00034078"/>
    </source>
</evidence>
<evidence type="ECO:0000256" key="8">
    <source>
        <dbReference type="ARBA" id="ARBA00022723"/>
    </source>
</evidence>
<dbReference type="InterPro" id="IPR025192">
    <property type="entry name" value="Succ_DH/fum_Rdtase_N"/>
</dbReference>
<evidence type="ECO:0000313" key="15">
    <source>
        <dbReference type="EMBL" id="MBZ9566765.1"/>
    </source>
</evidence>
<accession>A0ABS7WVZ0</accession>
<organism evidence="15 16">
    <name type="scientific">Modicisalibacter tunisiensis</name>
    <dbReference type="NCBI Taxonomy" id="390637"/>
    <lineage>
        <taxon>Bacteria</taxon>
        <taxon>Pseudomonadati</taxon>
        <taxon>Pseudomonadota</taxon>
        <taxon>Gammaproteobacteria</taxon>
        <taxon>Oceanospirillales</taxon>
        <taxon>Halomonadaceae</taxon>
        <taxon>Modicisalibacter</taxon>
    </lineage>
</organism>
<evidence type="ECO:0000256" key="9">
    <source>
        <dbReference type="ARBA" id="ARBA00023002"/>
    </source>
</evidence>
<keyword evidence="11" id="KW-0411">Iron-sulfur</keyword>
<protein>
    <recommendedName>
        <fullName evidence="4">succinate dehydrogenase</fullName>
        <ecNumber evidence="4">1.3.5.1</ecNumber>
    </recommendedName>
</protein>
<gene>
    <name evidence="15" type="ORF">KGQ91_03580</name>
</gene>
<evidence type="ECO:0000313" key="16">
    <source>
        <dbReference type="Proteomes" id="UP001319883"/>
    </source>
</evidence>
<dbReference type="PROSITE" id="PS00198">
    <property type="entry name" value="4FE4S_FER_1"/>
    <property type="match status" value="1"/>
</dbReference>
<dbReference type="Gene3D" id="1.10.1060.10">
    <property type="entry name" value="Alpha-helical ferredoxin"/>
    <property type="match status" value="1"/>
</dbReference>
<sequence length="235" mass="26599">MLTVKLYRYQPETDDAPYLDTFELDDRFRRRMVLDVLEHLKVAHPDISYRRSCREGVCGSDGMNINGKNALACVTPVGEVLGKGDTLTLRPLPGMPVIRDLVVDLGLFYRQYERVRPYLINDQPPAAIERLQSPEERDKLDGLYECILCACCSSACPSWWWNPESYVGPAGLLQAYRFLIDSRDTATRERLAALQDPFSVFRCRQIGNCTWVCPKGLNPMKAIGHIKALLLAEGT</sequence>
<evidence type="ECO:0000256" key="6">
    <source>
        <dbReference type="ARBA" id="ARBA00022532"/>
    </source>
</evidence>
<keyword evidence="10" id="KW-0408">Iron</keyword>
<reference evidence="15 16" key="1">
    <citation type="submission" date="2021-05" db="EMBL/GenBank/DDBJ databases">
        <title>Petroleum and Energy Research Collection (APPE): ex situ preservation of microbial diversity associated with the oil industry and exploitation of its biotechnological potential.</title>
        <authorList>
            <person name="Paixao C.T.M."/>
            <person name="Gomes M.B."/>
            <person name="Oliveira V.M."/>
        </authorList>
    </citation>
    <scope>NUCLEOTIDE SEQUENCE [LARGE SCALE GENOMIC DNA]</scope>
    <source>
        <strain evidence="15 16">LIT2</strain>
    </source>
</reference>
<evidence type="ECO:0000256" key="12">
    <source>
        <dbReference type="ARBA" id="ARBA00023291"/>
    </source>
</evidence>
<dbReference type="Pfam" id="PF13085">
    <property type="entry name" value="Fer2_3"/>
    <property type="match status" value="1"/>
</dbReference>
<dbReference type="Gene3D" id="3.10.20.30">
    <property type="match status" value="1"/>
</dbReference>
<keyword evidence="12" id="KW-0003">3Fe-4S</keyword>
<dbReference type="EC" id="1.3.5.1" evidence="4"/>